<comment type="caution">
    <text evidence="3">The sequence shown here is derived from an EMBL/GenBank/DDBJ whole genome shotgun (WGS) entry which is preliminary data.</text>
</comment>
<reference evidence="3" key="1">
    <citation type="submission" date="2018-04" db="EMBL/GenBank/DDBJ databases">
        <title>Whole genome sequencing of Hypsizygus marmoreus.</title>
        <authorList>
            <person name="Choi I.-G."/>
            <person name="Min B."/>
            <person name="Kim J.-G."/>
            <person name="Kim S."/>
            <person name="Oh Y.-L."/>
            <person name="Kong W.-S."/>
            <person name="Park H."/>
            <person name="Jeong J."/>
            <person name="Song E.-S."/>
        </authorList>
    </citation>
    <scope>NUCLEOTIDE SEQUENCE [LARGE SCALE GENOMIC DNA]</scope>
    <source>
        <strain evidence="3">51987-8</strain>
    </source>
</reference>
<feature type="domain" description="Domain of unknown function at the cortex 1" evidence="2">
    <location>
        <begin position="4"/>
        <end position="341"/>
    </location>
</feature>
<dbReference type="PANTHER" id="PTHR34826">
    <property type="entry name" value="UPF0590 PROTEIN C409.17C"/>
    <property type="match status" value="1"/>
</dbReference>
<accession>A0A369KE94</accession>
<dbReference type="Proteomes" id="UP000076154">
    <property type="component" value="Unassembled WGS sequence"/>
</dbReference>
<dbReference type="OrthoDB" id="2119945at2759"/>
<name>A0A369KE94_HYPMA</name>
<feature type="region of interest" description="Disordered" evidence="1">
    <location>
        <begin position="345"/>
        <end position="376"/>
    </location>
</feature>
<keyword evidence="4" id="KW-1185">Reference proteome</keyword>
<dbReference type="InterPro" id="IPR013897">
    <property type="entry name" value="Duc1"/>
</dbReference>
<feature type="region of interest" description="Disordered" evidence="1">
    <location>
        <begin position="189"/>
        <end position="213"/>
    </location>
</feature>
<dbReference type="InParanoid" id="A0A369KE94"/>
<protein>
    <recommendedName>
        <fullName evidence="2">Domain of unknown function at the cortex 1 domain-containing protein</fullName>
    </recommendedName>
</protein>
<sequence>MAPRLRVLAGTSLSTLVPITDLVNTTNPHKLSSELFDGEVVVNIKGFPTRHGDEYFGREDRRGITWSIQVRGRFLTPHSADDILFGNTFDRPLWLPWGSGAALKFMHYIDPTLEHDLISPTKPWALSPLIATMPHFMHTRITSHLNDSTESLELPSSEQQEKSNPQSLPPFPPAQSISDNTSQLHLALVSHPSAPSSSSSSSPSSSSSSSSLSSSLSSTLSISPAAHPSYLAPPTRGGKPIDKIKNAARKKLHKPKSETKQIPPTLNLHTAAQRRAYFSDSARRREIVFGPEDVITTDFCYGFLEFSPSLALRLPGGLSFDLMRYWDGQPVRFVCCERRGAVAVDDELDNGEGEDGDKVEGEEEGEGEGEGEEVPWGTVFWCVSIEMDEDEEGKKREEGV</sequence>
<gene>
    <name evidence="3" type="ORF">Hypma_014003</name>
</gene>
<feature type="region of interest" description="Disordered" evidence="1">
    <location>
        <begin position="147"/>
        <end position="177"/>
    </location>
</feature>
<feature type="compositionally biased region" description="Low complexity" evidence="1">
    <location>
        <begin position="148"/>
        <end position="158"/>
    </location>
</feature>
<dbReference type="AlphaFoldDB" id="A0A369KE94"/>
<dbReference type="STRING" id="39966.A0A369KE94"/>
<dbReference type="PANTHER" id="PTHR34826:SF2">
    <property type="entry name" value="UPF0590 PROTEIN C409.17C"/>
    <property type="match status" value="1"/>
</dbReference>
<organism evidence="3 4">
    <name type="scientific">Hypsizygus marmoreus</name>
    <name type="common">White beech mushroom</name>
    <name type="synonym">Agaricus marmoreus</name>
    <dbReference type="NCBI Taxonomy" id="39966"/>
    <lineage>
        <taxon>Eukaryota</taxon>
        <taxon>Fungi</taxon>
        <taxon>Dikarya</taxon>
        <taxon>Basidiomycota</taxon>
        <taxon>Agaricomycotina</taxon>
        <taxon>Agaricomycetes</taxon>
        <taxon>Agaricomycetidae</taxon>
        <taxon>Agaricales</taxon>
        <taxon>Tricholomatineae</taxon>
        <taxon>Lyophyllaceae</taxon>
        <taxon>Hypsizygus</taxon>
    </lineage>
</organism>
<feature type="compositionally biased region" description="Acidic residues" evidence="1">
    <location>
        <begin position="345"/>
        <end position="373"/>
    </location>
</feature>
<evidence type="ECO:0000256" key="1">
    <source>
        <dbReference type="SAM" id="MobiDB-lite"/>
    </source>
</evidence>
<dbReference type="EMBL" id="LUEZ02000009">
    <property type="protein sequence ID" value="RDB30093.1"/>
    <property type="molecule type" value="Genomic_DNA"/>
</dbReference>
<evidence type="ECO:0000313" key="3">
    <source>
        <dbReference type="EMBL" id="RDB30093.1"/>
    </source>
</evidence>
<dbReference type="Pfam" id="PF08588">
    <property type="entry name" value="Duc1"/>
    <property type="match status" value="1"/>
</dbReference>
<proteinExistence type="predicted"/>
<evidence type="ECO:0000313" key="4">
    <source>
        <dbReference type="Proteomes" id="UP000076154"/>
    </source>
</evidence>
<evidence type="ECO:0000259" key="2">
    <source>
        <dbReference type="Pfam" id="PF08588"/>
    </source>
</evidence>